<dbReference type="Proteomes" id="UP000075573">
    <property type="component" value="Unassembled WGS sequence"/>
</dbReference>
<name>A0A149QU59_9PROT</name>
<dbReference type="AlphaFoldDB" id="A0A149QU59"/>
<sequence length="74" mass="7847">MGVCYVKGKIKATLRYEREILMTRVRIGIALALLAALAACGPDYGGQGSRQFRGDDYGNVGAGRSSYGYQGGPT</sequence>
<gene>
    <name evidence="1" type="ORF">AD929_10025</name>
</gene>
<comment type="caution">
    <text evidence="1">The sequence shown here is derived from an EMBL/GenBank/DDBJ whole genome shotgun (WGS) entry which is preliminary data.</text>
</comment>
<dbReference type="PATRIC" id="fig|442.7.peg.671"/>
<evidence type="ECO:0000313" key="2">
    <source>
        <dbReference type="Proteomes" id="UP000075573"/>
    </source>
</evidence>
<organism evidence="1 2">
    <name type="scientific">Gluconobacter potus</name>
    <dbReference type="NCBI Taxonomy" id="2724927"/>
    <lineage>
        <taxon>Bacteria</taxon>
        <taxon>Pseudomonadati</taxon>
        <taxon>Pseudomonadota</taxon>
        <taxon>Alphaproteobacteria</taxon>
        <taxon>Acetobacterales</taxon>
        <taxon>Acetobacteraceae</taxon>
        <taxon>Gluconobacter</taxon>
    </lineage>
</organism>
<accession>A0A149QU59</accession>
<evidence type="ECO:0000313" key="1">
    <source>
        <dbReference type="EMBL" id="KXV00647.1"/>
    </source>
</evidence>
<protein>
    <submittedName>
        <fullName evidence="1">Uncharacterized protein</fullName>
    </submittedName>
</protein>
<dbReference type="EMBL" id="LHZB01000115">
    <property type="protein sequence ID" value="KXV00647.1"/>
    <property type="molecule type" value="Genomic_DNA"/>
</dbReference>
<proteinExistence type="predicted"/>
<reference evidence="1 2" key="1">
    <citation type="submission" date="2015-06" db="EMBL/GenBank/DDBJ databases">
        <title>Improved classification and identification of acetic acid bacteria using matrix-assisted laser desorption/ionization time-of-flight mass spectrometry; Gluconobacter nephelii and Gluconobacter uchimurae are later heterotypic synonyms of Gluconobacter japonicus and Gluconobacter oxydans, respectively.</title>
        <authorList>
            <person name="Li L."/>
            <person name="Cleenwerck I."/>
            <person name="De Vuyst L."/>
            <person name="Vandamme P."/>
        </authorList>
    </citation>
    <scope>NUCLEOTIDE SEQUENCE [LARGE SCALE GENOMIC DNA]</scope>
    <source>
        <strain evidence="1 2">LMG 1764</strain>
    </source>
</reference>